<dbReference type="InterPro" id="IPR027409">
    <property type="entry name" value="GroEL-like_apical_dom_sf"/>
</dbReference>
<feature type="binding site" evidence="7">
    <location>
        <position position="413"/>
    </location>
    <ligand>
        <name>ATP</name>
        <dbReference type="ChEBI" id="CHEBI:30616"/>
    </ligand>
</feature>
<evidence type="ECO:0000256" key="3">
    <source>
        <dbReference type="ARBA" id="ARBA00022741"/>
    </source>
</evidence>
<accession>A0A1J0A9Z1</accession>
<dbReference type="InterPro" id="IPR018370">
    <property type="entry name" value="Chaperonin_Cpn60_CS"/>
</dbReference>
<feature type="binding site" evidence="7">
    <location>
        <begin position="86"/>
        <end position="90"/>
    </location>
    <ligand>
        <name>ATP</name>
        <dbReference type="ChEBI" id="CHEBI:30616"/>
    </ligand>
</feature>
<keyword evidence="11" id="KW-1185">Reference proteome</keyword>
<dbReference type="NCBIfam" id="NF000592">
    <property type="entry name" value="PRK00013.1"/>
    <property type="match status" value="1"/>
</dbReference>
<dbReference type="GO" id="GO:0042026">
    <property type="term" value="P:protein refolding"/>
    <property type="evidence" value="ECO:0007669"/>
    <property type="project" value="UniProtKB-UniRule"/>
</dbReference>
<evidence type="ECO:0000256" key="1">
    <source>
        <dbReference type="ARBA" id="ARBA00006607"/>
    </source>
</evidence>
<evidence type="ECO:0000256" key="2">
    <source>
        <dbReference type="ARBA" id="ARBA00022490"/>
    </source>
</evidence>
<dbReference type="NCBIfam" id="NF009489">
    <property type="entry name" value="PRK12851.1"/>
    <property type="match status" value="1"/>
</dbReference>
<dbReference type="Gene3D" id="3.50.7.10">
    <property type="entry name" value="GroEL"/>
    <property type="match status" value="1"/>
</dbReference>
<dbReference type="NCBIfam" id="NF009488">
    <property type="entry name" value="PRK12850.1"/>
    <property type="match status" value="1"/>
</dbReference>
<dbReference type="EC" id="5.6.1.7" evidence="7"/>
<comment type="function">
    <text evidence="7 9">Together with its co-chaperonin GroES, plays an essential role in assisting protein folding. The GroEL-GroES system forms a nano-cage that allows encapsulation of the non-native substrate proteins and provides a physical environment optimized to promote and accelerate protein folding.</text>
</comment>
<comment type="caution">
    <text evidence="7">Lacks conserved residue(s) required for the propagation of feature annotation.</text>
</comment>
<dbReference type="PANTHER" id="PTHR45633">
    <property type="entry name" value="60 KDA HEAT SHOCK PROTEIN, MITOCHONDRIAL"/>
    <property type="match status" value="1"/>
</dbReference>
<evidence type="ECO:0000256" key="5">
    <source>
        <dbReference type="ARBA" id="ARBA00023186"/>
    </source>
</evidence>
<dbReference type="Gene3D" id="1.10.560.10">
    <property type="entry name" value="GroEL-like equatorial domain"/>
    <property type="match status" value="1"/>
</dbReference>
<protein>
    <recommendedName>
        <fullName evidence="7">Chaperonin GroEL</fullName>
        <ecNumber evidence="7">5.6.1.7</ecNumber>
    </recommendedName>
    <alternativeName>
        <fullName evidence="7">60 kDa chaperonin</fullName>
    </alternativeName>
    <alternativeName>
        <fullName evidence="7">Chaperonin-60</fullName>
        <shortName evidence="7">Cpn60</shortName>
    </alternativeName>
</protein>
<keyword evidence="6 7" id="KW-0413">Isomerase</keyword>
<evidence type="ECO:0000256" key="9">
    <source>
        <dbReference type="RuleBase" id="RU000419"/>
    </source>
</evidence>
<dbReference type="GO" id="GO:0140662">
    <property type="term" value="F:ATP-dependent protein folding chaperone"/>
    <property type="evidence" value="ECO:0007669"/>
    <property type="project" value="InterPro"/>
</dbReference>
<dbReference type="PRINTS" id="PR00298">
    <property type="entry name" value="CHAPERONIN60"/>
</dbReference>
<comment type="subunit">
    <text evidence="7 9">Forms a cylinder of 14 subunits composed of two heptameric rings stacked back-to-back. Interacts with the co-chaperonin GroES.</text>
</comment>
<sequence>MVKLISFDEASRKSLERGVNILADVVRVTLGPKGRNVILEKKFGAPEIVNDGATIAKEIELSNPMENTGAQLLKEVAEKTGDVAGDGTTTACLLAQAMILEGLKNVTAGANPINLRRGMERAVQYLVQKIGEISQPVSGAMITQVATVSAGNDPEIGEMIGQAMAKVGNDGVITVEESKSLVTELEVVEGMELDRGYLSPYLVTDQERMVTEYEYARLLITDKKISSVADLVPILEKVSRAGQPLLIIAEDVDGEALATLVVNKMRGVLNVCAIKAPSFGDRRKAMLEDIAILTNGQLISEDIGLKLDQVQLEMLGSARQVTVSKDTTVIVAGQDTQNHVQMRVAQIRQQLAETDSDYDKEKLQERIAKLAGGVAVIKVGAATETELKDKKLRIEDALHATRAAVEEGIIPGGGVTLVHLAKQLPALAQSLTDPELQTGVDIVTRALHYPLQQIATNSGVAGAIVVEKVRQLDLPMGYNALTDTYEDMIAAGIIDPAKVTRTALENAASVAGMFLTTEALVVEKPEPKSAPTPGAGGMGGMPGMGGMGGMPGMGGMGMM</sequence>
<dbReference type="InterPro" id="IPR027410">
    <property type="entry name" value="TCP-1-like_intermed_sf"/>
</dbReference>
<proteinExistence type="inferred from homology"/>
<dbReference type="NCBIfam" id="TIGR02348">
    <property type="entry name" value="GroEL"/>
    <property type="match status" value="1"/>
</dbReference>
<comment type="similarity">
    <text evidence="1 7 8">Belongs to the chaperonin (HSP60) family.</text>
</comment>
<dbReference type="OrthoDB" id="9766614at2"/>
<evidence type="ECO:0000256" key="4">
    <source>
        <dbReference type="ARBA" id="ARBA00022840"/>
    </source>
</evidence>
<keyword evidence="5 7" id="KW-0143">Chaperone</keyword>
<dbReference type="InterPro" id="IPR002423">
    <property type="entry name" value="Cpn60/GroEL/TCP-1"/>
</dbReference>
<evidence type="ECO:0000256" key="6">
    <source>
        <dbReference type="ARBA" id="ARBA00023235"/>
    </source>
</evidence>
<dbReference type="KEGG" id="glt:GlitD10_0453"/>
<feature type="binding site" evidence="7">
    <location>
        <position position="495"/>
    </location>
    <ligand>
        <name>ATP</name>
        <dbReference type="ChEBI" id="CHEBI:30616"/>
    </ligand>
</feature>
<reference evidence="10 11" key="1">
    <citation type="submission" date="2016-10" db="EMBL/GenBank/DDBJ databases">
        <title>Description of Gloeomargarita lithophora gen. nov., sp. nov., a thylakoid-bearing basal-branching cyanobacterium with intracellular carbonates, and proposal for Gloeomargaritales ord. nov.</title>
        <authorList>
            <person name="Moreira D."/>
            <person name="Tavera R."/>
            <person name="Benzerara K."/>
            <person name="Skouri-Panet F."/>
            <person name="Couradeau E."/>
            <person name="Gerard E."/>
            <person name="Loussert C."/>
            <person name="Novelo E."/>
            <person name="Zivanovic Y."/>
            <person name="Lopez-Garcia P."/>
        </authorList>
    </citation>
    <scope>NUCLEOTIDE SEQUENCE [LARGE SCALE GENOMIC DNA]</scope>
    <source>
        <strain evidence="10 11">D10</strain>
    </source>
</reference>
<dbReference type="NCBIfam" id="NF009487">
    <property type="entry name" value="PRK12849.1"/>
    <property type="match status" value="1"/>
</dbReference>
<dbReference type="GO" id="GO:0051082">
    <property type="term" value="F:unfolded protein binding"/>
    <property type="evidence" value="ECO:0007669"/>
    <property type="project" value="UniProtKB-UniRule"/>
</dbReference>
<gene>
    <name evidence="7" type="primary">groEL</name>
    <name evidence="7" type="synonym">groL</name>
    <name evidence="10" type="ORF">GlitD10_0453</name>
</gene>
<name>A0A1J0A9Z1_9CYAN</name>
<dbReference type="GO" id="GO:0016853">
    <property type="term" value="F:isomerase activity"/>
    <property type="evidence" value="ECO:0007669"/>
    <property type="project" value="UniProtKB-KW"/>
</dbReference>
<keyword evidence="3 7" id="KW-0547">Nucleotide-binding</keyword>
<keyword evidence="4 7" id="KW-0067">ATP-binding</keyword>
<dbReference type="Proteomes" id="UP000180235">
    <property type="component" value="Chromosome"/>
</dbReference>
<dbReference type="GO" id="GO:0005737">
    <property type="term" value="C:cytoplasm"/>
    <property type="evidence" value="ECO:0007669"/>
    <property type="project" value="UniProtKB-SubCell"/>
</dbReference>
<dbReference type="GO" id="GO:0005524">
    <property type="term" value="F:ATP binding"/>
    <property type="evidence" value="ECO:0007669"/>
    <property type="project" value="UniProtKB-UniRule"/>
</dbReference>
<feature type="binding site" evidence="7">
    <location>
        <begin position="479"/>
        <end position="481"/>
    </location>
    <ligand>
        <name>ATP</name>
        <dbReference type="ChEBI" id="CHEBI:30616"/>
    </ligand>
</feature>
<feature type="binding site" evidence="7">
    <location>
        <begin position="29"/>
        <end position="32"/>
    </location>
    <ligand>
        <name>ATP</name>
        <dbReference type="ChEBI" id="CHEBI:30616"/>
    </ligand>
</feature>
<dbReference type="HAMAP" id="MF_00600">
    <property type="entry name" value="CH60"/>
    <property type="match status" value="1"/>
</dbReference>
<dbReference type="SUPFAM" id="SSF52029">
    <property type="entry name" value="GroEL apical domain-like"/>
    <property type="match status" value="1"/>
</dbReference>
<dbReference type="InterPro" id="IPR001844">
    <property type="entry name" value="Cpn60/GroEL"/>
</dbReference>
<dbReference type="Pfam" id="PF00118">
    <property type="entry name" value="Cpn60_TCP1"/>
    <property type="match status" value="1"/>
</dbReference>
<dbReference type="Gene3D" id="3.30.260.10">
    <property type="entry name" value="TCP-1-like chaperonin intermediate domain"/>
    <property type="match status" value="1"/>
</dbReference>
<dbReference type="CDD" id="cd03344">
    <property type="entry name" value="GroEL"/>
    <property type="match status" value="1"/>
</dbReference>
<dbReference type="SUPFAM" id="SSF54849">
    <property type="entry name" value="GroEL-intermediate domain like"/>
    <property type="match status" value="1"/>
</dbReference>
<evidence type="ECO:0000256" key="8">
    <source>
        <dbReference type="RuleBase" id="RU000418"/>
    </source>
</evidence>
<dbReference type="FunFam" id="3.50.7.10:FF:000001">
    <property type="entry name" value="60 kDa chaperonin"/>
    <property type="match status" value="1"/>
</dbReference>
<dbReference type="STRING" id="1188229.GlitD10_0453"/>
<evidence type="ECO:0000256" key="7">
    <source>
        <dbReference type="HAMAP-Rule" id="MF_00600"/>
    </source>
</evidence>
<evidence type="ECO:0000313" key="11">
    <source>
        <dbReference type="Proteomes" id="UP000180235"/>
    </source>
</evidence>
<dbReference type="EMBL" id="CP017675">
    <property type="protein sequence ID" value="APB32764.1"/>
    <property type="molecule type" value="Genomic_DNA"/>
</dbReference>
<organism evidence="10 11">
    <name type="scientific">Gloeomargarita lithophora Alchichica-D10</name>
    <dbReference type="NCBI Taxonomy" id="1188229"/>
    <lineage>
        <taxon>Bacteria</taxon>
        <taxon>Bacillati</taxon>
        <taxon>Cyanobacteriota</taxon>
        <taxon>Cyanophyceae</taxon>
        <taxon>Gloeomargaritales</taxon>
        <taxon>Gloeomargaritaceae</taxon>
        <taxon>Gloeomargarita</taxon>
    </lineage>
</organism>
<dbReference type="PROSITE" id="PS00296">
    <property type="entry name" value="CHAPERONINS_CPN60"/>
    <property type="match status" value="1"/>
</dbReference>
<comment type="subcellular location">
    <subcellularLocation>
        <location evidence="7">Cytoplasm</location>
    </subcellularLocation>
</comment>
<keyword evidence="2 7" id="KW-0963">Cytoplasm</keyword>
<dbReference type="SUPFAM" id="SSF48592">
    <property type="entry name" value="GroEL equatorial domain-like"/>
    <property type="match status" value="1"/>
</dbReference>
<dbReference type="RefSeq" id="WP_071453450.1">
    <property type="nucleotide sequence ID" value="NZ_CP017675.1"/>
</dbReference>
<dbReference type="AlphaFoldDB" id="A0A1J0A9Z1"/>
<dbReference type="InterPro" id="IPR027413">
    <property type="entry name" value="GROEL-like_equatorial_sf"/>
</dbReference>
<evidence type="ECO:0000313" key="10">
    <source>
        <dbReference type="EMBL" id="APB32764.1"/>
    </source>
</evidence>